<dbReference type="InterPro" id="IPR001173">
    <property type="entry name" value="Glyco_trans_2-like"/>
</dbReference>
<evidence type="ECO:0000313" key="9">
    <source>
        <dbReference type="Proteomes" id="UP000288587"/>
    </source>
</evidence>
<protein>
    <submittedName>
        <fullName evidence="8">Glycosyltransferase</fullName>
    </submittedName>
</protein>
<dbReference type="SUPFAM" id="SSF53448">
    <property type="entry name" value="Nucleotide-diphospho-sugar transferases"/>
    <property type="match status" value="1"/>
</dbReference>
<dbReference type="GO" id="GO:0005886">
    <property type="term" value="C:plasma membrane"/>
    <property type="evidence" value="ECO:0007669"/>
    <property type="project" value="UniProtKB-SubCell"/>
</dbReference>
<comment type="subcellular location">
    <subcellularLocation>
        <location evidence="1">Cell membrane</location>
        <topology evidence="1">Multi-pass membrane protein</topology>
    </subcellularLocation>
</comment>
<evidence type="ECO:0000256" key="4">
    <source>
        <dbReference type="ARBA" id="ARBA00022989"/>
    </source>
</evidence>
<evidence type="ECO:0000259" key="7">
    <source>
        <dbReference type="Pfam" id="PF00535"/>
    </source>
</evidence>
<dbReference type="InterPro" id="IPR029044">
    <property type="entry name" value="Nucleotide-diphossugar_trans"/>
</dbReference>
<proteinExistence type="predicted"/>
<dbReference type="CDD" id="cd06433">
    <property type="entry name" value="GT_2_WfgS_like"/>
    <property type="match status" value="1"/>
</dbReference>
<dbReference type="PANTHER" id="PTHR30250:SF26">
    <property type="entry name" value="PSMA PROTEIN"/>
    <property type="match status" value="1"/>
</dbReference>
<comment type="caution">
    <text evidence="8">The sequence shown here is derived from an EMBL/GenBank/DDBJ whole genome shotgun (WGS) entry which is preliminary data.</text>
</comment>
<dbReference type="GO" id="GO:0016740">
    <property type="term" value="F:transferase activity"/>
    <property type="evidence" value="ECO:0007669"/>
    <property type="project" value="UniProtKB-KW"/>
</dbReference>
<dbReference type="EMBL" id="SACM01000001">
    <property type="protein sequence ID" value="RVT88578.1"/>
    <property type="molecule type" value="Genomic_DNA"/>
</dbReference>
<dbReference type="CDD" id="cd13128">
    <property type="entry name" value="MATE_Wzx_like"/>
    <property type="match status" value="1"/>
</dbReference>
<evidence type="ECO:0000256" key="3">
    <source>
        <dbReference type="ARBA" id="ARBA00022692"/>
    </source>
</evidence>
<reference evidence="8 9" key="1">
    <citation type="submission" date="2019-01" db="EMBL/GenBank/DDBJ databases">
        <authorList>
            <person name="Chen W.-M."/>
        </authorList>
    </citation>
    <scope>NUCLEOTIDE SEQUENCE [LARGE SCALE GENOMIC DNA]</scope>
    <source>
        <strain evidence="8 9">CCP-18</strain>
    </source>
</reference>
<feature type="transmembrane region" description="Helical" evidence="6">
    <location>
        <begin position="122"/>
        <end position="139"/>
    </location>
</feature>
<feature type="transmembrane region" description="Helical" evidence="6">
    <location>
        <begin position="77"/>
        <end position="102"/>
    </location>
</feature>
<dbReference type="InterPro" id="IPR002797">
    <property type="entry name" value="Polysacc_synth"/>
</dbReference>
<sequence>MKLARHTLLNLIGLGAPLLVAVVSIPELIRLLGEARFGMLALIWAVTSYFGLFDLGLGRALTQQLAIVLGERMDHQVAPLSFTALSLMTAIGCIAGVLLWLLAPAGIAQIKSLPDPVDAIHATWVMALALPAVVMTTGLRGMLEAQHAFGLVNAIRLPMGVWTFAGPWLIVSWQGPSLTLIAVALTAGRWLATLVHAAYVWRVLPQVRQGWVWDPAWVRPLLTSGGWLMVSNLVSPLLAYVDRFVIGACVSAAAVAYYTTPQEILTKLWIIPGALTSVLFPTFALLIQRRDPGSWVLFDHAVQALFLGLMPISIALALFAPELLGLWLGNADFVTHSAPVMQIFTLGILLSCLAHVPVTWLQSSGNNRPAAMVHLAQLVIYGPLIGWVATHHGLIGAAWVWLLRISVDSLAMFWLCHVRRPAPGMFRRPIRVAVAVLVTLGAYAALDAPMVLRAALVLGLLVAGAALGYRQWRSMREQQARSPAGLADEAVVEPREPLPWVTIVTPVYNQADFVAETVQSVLSQDYPRIEYIVIDDGSSDGSAAVLQRLSAQNPGRFTLITQSNAGQAATLNRGWAMAKGEVLAYLSSDDRLHPQAVSRMVRALQAAPDVAVAYCDFSLIDSRGDRMADVMTEDFSETRLRDHLVCQPGPGAFFRRAVYAKAGGWDANLRQVPDFEFWLRASQSGPFLRVPLLLADYRVHDESASFRPMSEARADEIVTVVRRHICMPDAAPRNHFAMGMALVISAMNHAQSGRVRMAFQRLREALRVHPAIGLQLIVWRRIVSGFFRRSYYRLGSS</sequence>
<accession>A0A3S2UI14</accession>
<keyword evidence="9" id="KW-1185">Reference proteome</keyword>
<dbReference type="InterPro" id="IPR050833">
    <property type="entry name" value="Poly_Biosynth_Transport"/>
</dbReference>
<feature type="transmembrane region" description="Helical" evidence="6">
    <location>
        <begin position="37"/>
        <end position="57"/>
    </location>
</feature>
<feature type="transmembrane region" description="Helical" evidence="6">
    <location>
        <begin position="452"/>
        <end position="469"/>
    </location>
</feature>
<feature type="domain" description="Glycosyltransferase 2-like" evidence="7">
    <location>
        <begin position="502"/>
        <end position="659"/>
    </location>
</feature>
<feature type="transmembrane region" description="Helical" evidence="6">
    <location>
        <begin position="300"/>
        <end position="320"/>
    </location>
</feature>
<evidence type="ECO:0000256" key="1">
    <source>
        <dbReference type="ARBA" id="ARBA00004651"/>
    </source>
</evidence>
<dbReference type="OrthoDB" id="8766744at2"/>
<dbReference type="PANTHER" id="PTHR30250">
    <property type="entry name" value="PST FAMILY PREDICTED COLANIC ACID TRANSPORTER"/>
    <property type="match status" value="1"/>
</dbReference>
<dbReference type="Proteomes" id="UP000288587">
    <property type="component" value="Unassembled WGS sequence"/>
</dbReference>
<feature type="transmembrane region" description="Helical" evidence="6">
    <location>
        <begin position="428"/>
        <end position="446"/>
    </location>
</feature>
<organism evidence="8 9">
    <name type="scientific">Inhella crocodyli</name>
    <dbReference type="NCBI Taxonomy" id="2499851"/>
    <lineage>
        <taxon>Bacteria</taxon>
        <taxon>Pseudomonadati</taxon>
        <taxon>Pseudomonadota</taxon>
        <taxon>Betaproteobacteria</taxon>
        <taxon>Burkholderiales</taxon>
        <taxon>Sphaerotilaceae</taxon>
        <taxon>Inhella</taxon>
    </lineage>
</organism>
<evidence type="ECO:0000256" key="6">
    <source>
        <dbReference type="SAM" id="Phobius"/>
    </source>
</evidence>
<keyword evidence="3 6" id="KW-0812">Transmembrane</keyword>
<dbReference type="RefSeq" id="WP_127681895.1">
    <property type="nucleotide sequence ID" value="NZ_SACM01000001.1"/>
</dbReference>
<feature type="transmembrane region" description="Helical" evidence="6">
    <location>
        <begin position="151"/>
        <end position="171"/>
    </location>
</feature>
<dbReference type="Pfam" id="PF00535">
    <property type="entry name" value="Glycos_transf_2"/>
    <property type="match status" value="1"/>
</dbReference>
<evidence type="ECO:0000313" key="8">
    <source>
        <dbReference type="EMBL" id="RVT88578.1"/>
    </source>
</evidence>
<dbReference type="Gene3D" id="3.90.550.10">
    <property type="entry name" value="Spore Coat Polysaccharide Biosynthesis Protein SpsA, Chain A"/>
    <property type="match status" value="1"/>
</dbReference>
<feature type="transmembrane region" description="Helical" evidence="6">
    <location>
        <begin position="340"/>
        <end position="358"/>
    </location>
</feature>
<feature type="transmembrane region" description="Helical" evidence="6">
    <location>
        <begin position="269"/>
        <end position="288"/>
    </location>
</feature>
<evidence type="ECO:0000256" key="2">
    <source>
        <dbReference type="ARBA" id="ARBA00022475"/>
    </source>
</evidence>
<keyword evidence="8" id="KW-0808">Transferase</keyword>
<gene>
    <name evidence="8" type="ORF">EOD73_06315</name>
</gene>
<feature type="transmembrane region" description="Helical" evidence="6">
    <location>
        <begin position="7"/>
        <end position="25"/>
    </location>
</feature>
<evidence type="ECO:0000256" key="5">
    <source>
        <dbReference type="ARBA" id="ARBA00023136"/>
    </source>
</evidence>
<name>A0A3S2UI14_9BURK</name>
<keyword evidence="4 6" id="KW-1133">Transmembrane helix</keyword>
<feature type="transmembrane region" description="Helical" evidence="6">
    <location>
        <begin position="237"/>
        <end position="257"/>
    </location>
</feature>
<keyword evidence="2" id="KW-1003">Cell membrane</keyword>
<dbReference type="AlphaFoldDB" id="A0A3S2UI14"/>
<dbReference type="Pfam" id="PF01943">
    <property type="entry name" value="Polysacc_synt"/>
    <property type="match status" value="1"/>
</dbReference>
<keyword evidence="5 6" id="KW-0472">Membrane</keyword>